<dbReference type="GO" id="GO:0061061">
    <property type="term" value="P:muscle structure development"/>
    <property type="evidence" value="ECO:0007669"/>
    <property type="project" value="TreeGrafter"/>
</dbReference>
<feature type="non-terminal residue" evidence="4">
    <location>
        <position position="201"/>
    </location>
</feature>
<dbReference type="SMART" id="SM00735">
    <property type="entry name" value="ZM"/>
    <property type="match status" value="1"/>
</dbReference>
<protein>
    <recommendedName>
        <fullName evidence="3">Zasp-like motif domain-containing protein</fullName>
    </recommendedName>
</protein>
<keyword evidence="1" id="KW-0862">Zinc</keyword>
<dbReference type="AlphaFoldDB" id="A0A2G9RXB5"/>
<proteinExistence type="predicted"/>
<dbReference type="GO" id="GO:0005912">
    <property type="term" value="C:adherens junction"/>
    <property type="evidence" value="ECO:0007669"/>
    <property type="project" value="TreeGrafter"/>
</dbReference>
<dbReference type="GO" id="GO:0003779">
    <property type="term" value="F:actin binding"/>
    <property type="evidence" value="ECO:0007669"/>
    <property type="project" value="TreeGrafter"/>
</dbReference>
<evidence type="ECO:0000256" key="1">
    <source>
        <dbReference type="ARBA" id="ARBA00023038"/>
    </source>
</evidence>
<evidence type="ECO:0000259" key="3">
    <source>
        <dbReference type="SMART" id="SM00735"/>
    </source>
</evidence>
<evidence type="ECO:0000256" key="2">
    <source>
        <dbReference type="SAM" id="MobiDB-lite"/>
    </source>
</evidence>
<sequence length="201" mass="22282">MNLSSAPQEVKPIGIAHNRSAMPFAAGSASSTPKVITSQYNNPAGLYSSENIQSFNNTLESKSTNGAHVAQVSNKEVFFPPLLFSSGNLQMAQFFSFMLDNECKVKFPLFISFIRFKFFPKESVERPPPPPQARQIDTDSEVYKMLQENQESNEPPRQSVSFLVLQDILESDEKGKRSDPISSGRSSAEDTADNGYEMNGK</sequence>
<dbReference type="GO" id="GO:0031941">
    <property type="term" value="C:filamentous actin"/>
    <property type="evidence" value="ECO:0007669"/>
    <property type="project" value="TreeGrafter"/>
</dbReference>
<dbReference type="InterPro" id="IPR031847">
    <property type="entry name" value="PDLI1-4/Zasp-like_mid"/>
</dbReference>
<dbReference type="InterPro" id="IPR050604">
    <property type="entry name" value="PDZ-LIM_domain"/>
</dbReference>
<dbReference type="GO" id="GO:0001725">
    <property type="term" value="C:stress fiber"/>
    <property type="evidence" value="ECO:0007669"/>
    <property type="project" value="TreeGrafter"/>
</dbReference>
<keyword evidence="1" id="KW-0440">LIM domain</keyword>
<dbReference type="GO" id="GO:0030036">
    <property type="term" value="P:actin cytoskeleton organization"/>
    <property type="evidence" value="ECO:0007669"/>
    <property type="project" value="TreeGrafter"/>
</dbReference>
<gene>
    <name evidence="4" type="ORF">AB205_0050880</name>
</gene>
<dbReference type="GO" id="GO:0030018">
    <property type="term" value="C:Z disc"/>
    <property type="evidence" value="ECO:0007669"/>
    <property type="project" value="TreeGrafter"/>
</dbReference>
<reference evidence="4" key="1">
    <citation type="submission" date="2017-08" db="EMBL/GenBank/DDBJ databases">
        <title>Assembly of the North American Bullfrog Genome.</title>
        <authorList>
            <person name="Warren R.L."/>
            <person name="Vandervalk B.P."/>
            <person name="Kucuk E."/>
            <person name="Birol I."/>
            <person name="Helbing C."/>
            <person name="Pandoh P."/>
            <person name="Behsaz B."/>
            <person name="Mohamadi H."/>
            <person name="Chu J."/>
            <person name="Jackman S."/>
            <person name="Hammond S.A."/>
            <person name="Veldhoen N."/>
            <person name="Kirk H."/>
            <person name="Zhao Y."/>
            <person name="Coope R."/>
            <person name="Pleasance S."/>
            <person name="Moore R."/>
            <person name="Holt R."/>
        </authorList>
    </citation>
    <scope>NUCLEOTIDE SEQUENCE</scope>
    <source>
        <strain evidence="4">Bruno</strain>
        <tissue evidence="4">Liver</tissue>
    </source>
</reference>
<feature type="domain" description="Zasp-like motif" evidence="3">
    <location>
        <begin position="34"/>
        <end position="59"/>
    </location>
</feature>
<dbReference type="EMBL" id="KV932761">
    <property type="protein sequence ID" value="PIO32415.1"/>
    <property type="molecule type" value="Genomic_DNA"/>
</dbReference>
<organism evidence="4">
    <name type="scientific">Aquarana catesbeiana</name>
    <name type="common">American bullfrog</name>
    <name type="synonym">Rana catesbeiana</name>
    <dbReference type="NCBI Taxonomy" id="8400"/>
    <lineage>
        <taxon>Eukaryota</taxon>
        <taxon>Metazoa</taxon>
        <taxon>Chordata</taxon>
        <taxon>Craniata</taxon>
        <taxon>Vertebrata</taxon>
        <taxon>Euteleostomi</taxon>
        <taxon>Amphibia</taxon>
        <taxon>Batrachia</taxon>
        <taxon>Anura</taxon>
        <taxon>Neobatrachia</taxon>
        <taxon>Ranoidea</taxon>
        <taxon>Ranidae</taxon>
        <taxon>Aquarana</taxon>
    </lineage>
</organism>
<dbReference type="GO" id="GO:0051371">
    <property type="term" value="F:muscle alpha-actinin binding"/>
    <property type="evidence" value="ECO:0007669"/>
    <property type="project" value="TreeGrafter"/>
</dbReference>
<dbReference type="PANTHER" id="PTHR24214:SF5">
    <property type="entry name" value="PDZ AND LIM DOMAIN PROTEIN 1"/>
    <property type="match status" value="1"/>
</dbReference>
<name>A0A2G9RXB5_AQUCT</name>
<feature type="region of interest" description="Disordered" evidence="2">
    <location>
        <begin position="171"/>
        <end position="201"/>
    </location>
</feature>
<dbReference type="OrthoDB" id="1293114at2759"/>
<dbReference type="PANTHER" id="PTHR24214">
    <property type="entry name" value="PDZ AND LIM DOMAIN PROTEIN ZASP"/>
    <property type="match status" value="1"/>
</dbReference>
<dbReference type="Pfam" id="PF15936">
    <property type="entry name" value="DUF4749"/>
    <property type="match status" value="2"/>
</dbReference>
<dbReference type="InterPro" id="IPR006643">
    <property type="entry name" value="Zasp-like_motif"/>
</dbReference>
<evidence type="ECO:0000313" key="4">
    <source>
        <dbReference type="EMBL" id="PIO32415.1"/>
    </source>
</evidence>
<accession>A0A2G9RXB5</accession>
<dbReference type="GO" id="GO:0007507">
    <property type="term" value="P:heart development"/>
    <property type="evidence" value="ECO:0007669"/>
    <property type="project" value="TreeGrafter"/>
</dbReference>
<keyword evidence="1" id="KW-0479">Metal-binding</keyword>